<evidence type="ECO:0000256" key="3">
    <source>
        <dbReference type="ARBA" id="ARBA00022989"/>
    </source>
</evidence>
<feature type="transmembrane region" description="Helical" evidence="5">
    <location>
        <begin position="362"/>
        <end position="379"/>
    </location>
</feature>
<sequence length="391" mass="43704">MLYEKRWAQAWLGFGFVWFLAAIALAPSNKLYQQGLILFLWLPTLVFAWPARHLFMSGWRRQPALWSAIALLLVWGALSLVWSSTEEGGREGKRLIYILLFLLAFLLLAQLGAYRVRVLLRIGGVLMSIAALISVYRFYHVAGNLLVSRLEGIGEISHPILGAYVVGVMAVVMLYDCPRNRLVQSGWLLALACLGAFIAFCQSRGAGVALLLTVLLAPFWMRDRLSKLIAVSSLLITVVAVFLFQDLIMQRGSSYRPEIFQSSVQMIEQHPWTGLGLGAFYRVEALGIQFDHTHNMLTHVAVELGLPGMLLWIAVWLFALREILRARETMLGKLALGMWLFSTVAMQLDAASLTGTPRAEWFISWLPVGLAMMLPWVHAERKACGKISGST</sequence>
<protein>
    <submittedName>
        <fullName evidence="7">Polymerase</fullName>
    </submittedName>
</protein>
<organism evidence="7 8">
    <name type="scientific">Pseudomonas putida</name>
    <name type="common">Arthrobacter siderocapsulatus</name>
    <dbReference type="NCBI Taxonomy" id="303"/>
    <lineage>
        <taxon>Bacteria</taxon>
        <taxon>Pseudomonadati</taxon>
        <taxon>Pseudomonadota</taxon>
        <taxon>Gammaproteobacteria</taxon>
        <taxon>Pseudomonadales</taxon>
        <taxon>Pseudomonadaceae</taxon>
        <taxon>Pseudomonas</taxon>
    </lineage>
</organism>
<evidence type="ECO:0000256" key="4">
    <source>
        <dbReference type="ARBA" id="ARBA00023136"/>
    </source>
</evidence>
<feature type="transmembrane region" description="Helical" evidence="5">
    <location>
        <begin position="94"/>
        <end position="111"/>
    </location>
</feature>
<feature type="transmembrane region" description="Helical" evidence="5">
    <location>
        <begin position="296"/>
        <end position="319"/>
    </location>
</feature>
<dbReference type="InterPro" id="IPR007016">
    <property type="entry name" value="O-antigen_ligase-rel_domated"/>
</dbReference>
<feature type="transmembrane region" description="Helical" evidence="5">
    <location>
        <begin position="331"/>
        <end position="350"/>
    </location>
</feature>
<feature type="transmembrane region" description="Helical" evidence="5">
    <location>
        <begin position="7"/>
        <end position="25"/>
    </location>
</feature>
<feature type="transmembrane region" description="Helical" evidence="5">
    <location>
        <begin position="31"/>
        <end position="51"/>
    </location>
</feature>
<feature type="domain" description="O-antigen ligase-related" evidence="6">
    <location>
        <begin position="189"/>
        <end position="313"/>
    </location>
</feature>
<reference evidence="7 8" key="1">
    <citation type="submission" date="2018-06" db="EMBL/GenBank/DDBJ databases">
        <title>The genome of Pseudomonas putida NX-1, a lignin degrader.</title>
        <authorList>
            <person name="Xu Z."/>
        </authorList>
    </citation>
    <scope>NUCLEOTIDE SEQUENCE [LARGE SCALE GENOMIC DNA]</scope>
    <source>
        <strain evidence="7 8">NX-1</strain>
    </source>
</reference>
<accession>A0AAD0L9Z6</accession>
<feature type="transmembrane region" description="Helical" evidence="5">
    <location>
        <begin position="63"/>
        <end position="82"/>
    </location>
</feature>
<evidence type="ECO:0000256" key="5">
    <source>
        <dbReference type="SAM" id="Phobius"/>
    </source>
</evidence>
<name>A0AAD0L9Z6_PSEPU</name>
<proteinExistence type="predicted"/>
<evidence type="ECO:0000256" key="2">
    <source>
        <dbReference type="ARBA" id="ARBA00022692"/>
    </source>
</evidence>
<gene>
    <name evidence="7" type="ORF">C1S65_24125</name>
</gene>
<evidence type="ECO:0000313" key="8">
    <source>
        <dbReference type="Proteomes" id="UP000251617"/>
    </source>
</evidence>
<feature type="transmembrane region" description="Helical" evidence="5">
    <location>
        <begin position="187"/>
        <end position="216"/>
    </location>
</feature>
<evidence type="ECO:0000259" key="6">
    <source>
        <dbReference type="Pfam" id="PF04932"/>
    </source>
</evidence>
<dbReference type="RefSeq" id="WP_112899316.1">
    <property type="nucleotide sequence ID" value="NZ_CP030750.1"/>
</dbReference>
<keyword evidence="3 5" id="KW-1133">Transmembrane helix</keyword>
<dbReference type="Pfam" id="PF04932">
    <property type="entry name" value="Wzy_C"/>
    <property type="match status" value="1"/>
</dbReference>
<comment type="subcellular location">
    <subcellularLocation>
        <location evidence="1">Membrane</location>
        <topology evidence="1">Multi-pass membrane protein</topology>
    </subcellularLocation>
</comment>
<dbReference type="PANTHER" id="PTHR37422:SF13">
    <property type="entry name" value="LIPOPOLYSACCHARIDE BIOSYNTHESIS PROTEIN PA4999-RELATED"/>
    <property type="match status" value="1"/>
</dbReference>
<dbReference type="GO" id="GO:0016020">
    <property type="term" value="C:membrane"/>
    <property type="evidence" value="ECO:0007669"/>
    <property type="project" value="UniProtKB-SubCell"/>
</dbReference>
<keyword evidence="2 5" id="KW-0812">Transmembrane</keyword>
<evidence type="ECO:0000313" key="7">
    <source>
        <dbReference type="EMBL" id="AXA27048.1"/>
    </source>
</evidence>
<dbReference type="AlphaFoldDB" id="A0AAD0L9Z6"/>
<dbReference type="InterPro" id="IPR051533">
    <property type="entry name" value="WaaL-like"/>
</dbReference>
<evidence type="ECO:0000256" key="1">
    <source>
        <dbReference type="ARBA" id="ARBA00004141"/>
    </source>
</evidence>
<feature type="transmembrane region" description="Helical" evidence="5">
    <location>
        <begin position="118"/>
        <end position="136"/>
    </location>
</feature>
<keyword evidence="4 5" id="KW-0472">Membrane</keyword>
<dbReference type="Proteomes" id="UP000251617">
    <property type="component" value="Chromosome"/>
</dbReference>
<dbReference type="PANTHER" id="PTHR37422">
    <property type="entry name" value="TEICHURONIC ACID BIOSYNTHESIS PROTEIN TUAE"/>
    <property type="match status" value="1"/>
</dbReference>
<feature type="transmembrane region" description="Helical" evidence="5">
    <location>
        <begin position="156"/>
        <end position="175"/>
    </location>
</feature>
<feature type="transmembrane region" description="Helical" evidence="5">
    <location>
        <begin position="228"/>
        <end position="249"/>
    </location>
</feature>
<dbReference type="EMBL" id="CP030750">
    <property type="protein sequence ID" value="AXA27048.1"/>
    <property type="molecule type" value="Genomic_DNA"/>
</dbReference>